<dbReference type="AlphaFoldDB" id="A0A4Q1BKV9"/>
<dbReference type="OrthoDB" id="2210at2759"/>
<evidence type="ECO:0008006" key="3">
    <source>
        <dbReference type="Google" id="ProtNLM"/>
    </source>
</evidence>
<proteinExistence type="predicted"/>
<evidence type="ECO:0000313" key="2">
    <source>
        <dbReference type="Proteomes" id="UP000289152"/>
    </source>
</evidence>
<reference evidence="1 2" key="1">
    <citation type="submission" date="2016-06" db="EMBL/GenBank/DDBJ databases">
        <title>Evolution of pathogenesis and genome organization in the Tremellales.</title>
        <authorList>
            <person name="Cuomo C."/>
            <person name="Litvintseva A."/>
            <person name="Heitman J."/>
            <person name="Chen Y."/>
            <person name="Sun S."/>
            <person name="Springer D."/>
            <person name="Dromer F."/>
            <person name="Young S."/>
            <person name="Zeng Q."/>
            <person name="Chapman S."/>
            <person name="Gujja S."/>
            <person name="Saif S."/>
            <person name="Birren B."/>
        </authorList>
    </citation>
    <scope>NUCLEOTIDE SEQUENCE [LARGE SCALE GENOMIC DNA]</scope>
    <source>
        <strain evidence="1 2">ATCC 28783</strain>
    </source>
</reference>
<sequence>MVRFKVRETRKLVKPLCGPELSNLLACFASSGTSLRSASMGPCADAAQALYGCMREPRRKGRPPKSSINFLLGKVGR</sequence>
<gene>
    <name evidence="1" type="ORF">M231_04308</name>
</gene>
<comment type="caution">
    <text evidence="1">The sequence shown here is derived from an EMBL/GenBank/DDBJ whole genome shotgun (WGS) entry which is preliminary data.</text>
</comment>
<name>A0A4Q1BKV9_TREME</name>
<protein>
    <recommendedName>
        <fullName evidence="3">37S ribosomal protein mrp10, mitochondrial</fullName>
    </recommendedName>
</protein>
<dbReference type="EMBL" id="SDIL01000048">
    <property type="protein sequence ID" value="RXK38399.1"/>
    <property type="molecule type" value="Genomic_DNA"/>
</dbReference>
<dbReference type="InParanoid" id="A0A4Q1BKV9"/>
<evidence type="ECO:0000313" key="1">
    <source>
        <dbReference type="EMBL" id="RXK38399.1"/>
    </source>
</evidence>
<keyword evidence="2" id="KW-1185">Reference proteome</keyword>
<accession>A0A4Q1BKV9</accession>
<dbReference type="Proteomes" id="UP000289152">
    <property type="component" value="Unassembled WGS sequence"/>
</dbReference>
<dbReference type="STRING" id="5217.A0A4Q1BKV9"/>
<organism evidence="1 2">
    <name type="scientific">Tremella mesenterica</name>
    <name type="common">Jelly fungus</name>
    <dbReference type="NCBI Taxonomy" id="5217"/>
    <lineage>
        <taxon>Eukaryota</taxon>
        <taxon>Fungi</taxon>
        <taxon>Dikarya</taxon>
        <taxon>Basidiomycota</taxon>
        <taxon>Agaricomycotina</taxon>
        <taxon>Tremellomycetes</taxon>
        <taxon>Tremellales</taxon>
        <taxon>Tremellaceae</taxon>
        <taxon>Tremella</taxon>
    </lineage>
</organism>